<evidence type="ECO:0000256" key="2">
    <source>
        <dbReference type="ARBA" id="ARBA00024438"/>
    </source>
</evidence>
<evidence type="ECO:0000259" key="3">
    <source>
        <dbReference type="Pfam" id="PF13490"/>
    </source>
</evidence>
<comment type="caution">
    <text evidence="4">The sequence shown here is derived from an EMBL/GenBank/DDBJ whole genome shotgun (WGS) entry which is preliminary data.</text>
</comment>
<sequence>MNCNVAIVWMHDYIDGELPREDAVTLKQHLISCPACRARFDQLEKTEALLSSVMAEPKGQAISPATSAALTAKILKQIPSPARHRDWTGWIRRHPAVTAAAVFVLVMMASLAPTVNNGSELIVRGDDLKQVIIDGHTVIVPEGSQINGSLTVENGTADVRGQVQGSVTVIDGSLLTASTAQIAGQTRTIDQLLDRFWYKVTQTFGSKP</sequence>
<proteinExistence type="inferred from homology"/>
<keyword evidence="5" id="KW-1185">Reference proteome</keyword>
<dbReference type="InterPro" id="IPR027383">
    <property type="entry name" value="Znf_put"/>
</dbReference>
<gene>
    <name evidence="4" type="ORF">CGZ75_19590</name>
</gene>
<dbReference type="AlphaFoldDB" id="A0A229NTT2"/>
<feature type="domain" description="Putative zinc-finger" evidence="3">
    <location>
        <begin position="3"/>
        <end position="37"/>
    </location>
</feature>
<accession>A0A229NTT2</accession>
<dbReference type="Pfam" id="PF13490">
    <property type="entry name" value="zf-HC2"/>
    <property type="match status" value="1"/>
</dbReference>
<dbReference type="Gene3D" id="1.10.10.1320">
    <property type="entry name" value="Anti-sigma factor, zinc-finger domain"/>
    <property type="match status" value="1"/>
</dbReference>
<dbReference type="RefSeq" id="WP_089525989.1">
    <property type="nucleotide sequence ID" value="NZ_NMUQ01000003.1"/>
</dbReference>
<dbReference type="EMBL" id="NMUQ01000003">
    <property type="protein sequence ID" value="OXM13278.1"/>
    <property type="molecule type" value="Genomic_DNA"/>
</dbReference>
<name>A0A229NTT2_9BACL</name>
<protein>
    <recommendedName>
        <fullName evidence="2">Anti-sigma-W factor RsiW</fullName>
    </recommendedName>
</protein>
<dbReference type="OrthoDB" id="9782842at2"/>
<dbReference type="Proteomes" id="UP000215145">
    <property type="component" value="Unassembled WGS sequence"/>
</dbReference>
<organism evidence="4 5">
    <name type="scientific">Paenibacillus herberti</name>
    <dbReference type="NCBI Taxonomy" id="1619309"/>
    <lineage>
        <taxon>Bacteria</taxon>
        <taxon>Bacillati</taxon>
        <taxon>Bacillota</taxon>
        <taxon>Bacilli</taxon>
        <taxon>Bacillales</taxon>
        <taxon>Paenibacillaceae</taxon>
        <taxon>Paenibacillus</taxon>
    </lineage>
</organism>
<evidence type="ECO:0000313" key="4">
    <source>
        <dbReference type="EMBL" id="OXM13278.1"/>
    </source>
</evidence>
<reference evidence="4 5" key="1">
    <citation type="submission" date="2017-07" db="EMBL/GenBank/DDBJ databases">
        <title>Paenibacillus herberti R33 genome sequencing and assembly.</title>
        <authorList>
            <person name="Su W."/>
        </authorList>
    </citation>
    <scope>NUCLEOTIDE SEQUENCE [LARGE SCALE GENOMIC DNA]</scope>
    <source>
        <strain evidence="4 5">R33</strain>
    </source>
</reference>
<evidence type="ECO:0000313" key="5">
    <source>
        <dbReference type="Proteomes" id="UP000215145"/>
    </source>
</evidence>
<evidence type="ECO:0000256" key="1">
    <source>
        <dbReference type="ARBA" id="ARBA00024353"/>
    </source>
</evidence>
<comment type="similarity">
    <text evidence="1">Belongs to the zinc-associated anti-sigma factor (ZAS) superfamily. Anti-sigma-W factor family.</text>
</comment>
<dbReference type="InterPro" id="IPR041916">
    <property type="entry name" value="Anti_sigma_zinc_sf"/>
</dbReference>